<evidence type="ECO:0000259" key="1">
    <source>
        <dbReference type="PROSITE" id="PS51819"/>
    </source>
</evidence>
<gene>
    <name evidence="2" type="ORF">FHR38_005726</name>
</gene>
<dbReference type="Gene3D" id="3.10.180.10">
    <property type="entry name" value="2,3-Dihydroxybiphenyl 1,2-Dioxygenase, domain 1"/>
    <property type="match status" value="1"/>
</dbReference>
<comment type="caution">
    <text evidence="2">The sequence shown here is derived from an EMBL/GenBank/DDBJ whole genome shotgun (WGS) entry which is preliminary data.</text>
</comment>
<keyword evidence="3" id="KW-1185">Reference proteome</keyword>
<evidence type="ECO:0000313" key="2">
    <source>
        <dbReference type="EMBL" id="MBB4961993.1"/>
    </source>
</evidence>
<dbReference type="RefSeq" id="WP_184537904.1">
    <property type="nucleotide sequence ID" value="NZ_JACHJW010000001.1"/>
</dbReference>
<name>A0A7W7SW16_9ACTN</name>
<dbReference type="PANTHER" id="PTHR36503:SF1">
    <property type="entry name" value="BLR2520 PROTEIN"/>
    <property type="match status" value="1"/>
</dbReference>
<dbReference type="AlphaFoldDB" id="A0A7W7SW16"/>
<dbReference type="InterPro" id="IPR037523">
    <property type="entry name" value="VOC_core"/>
</dbReference>
<protein>
    <recommendedName>
        <fullName evidence="1">VOC domain-containing protein</fullName>
    </recommendedName>
</protein>
<dbReference type="PROSITE" id="PS51819">
    <property type="entry name" value="VOC"/>
    <property type="match status" value="1"/>
</dbReference>
<dbReference type="SUPFAM" id="SSF54593">
    <property type="entry name" value="Glyoxalase/Bleomycin resistance protein/Dihydroxybiphenyl dioxygenase"/>
    <property type="match status" value="1"/>
</dbReference>
<dbReference type="InterPro" id="IPR004360">
    <property type="entry name" value="Glyas_Fos-R_dOase_dom"/>
</dbReference>
<dbReference type="InterPro" id="IPR029068">
    <property type="entry name" value="Glyas_Bleomycin-R_OHBP_Dase"/>
</dbReference>
<reference evidence="2 3" key="1">
    <citation type="submission" date="2020-08" db="EMBL/GenBank/DDBJ databases">
        <title>Sequencing the genomes of 1000 actinobacteria strains.</title>
        <authorList>
            <person name="Klenk H.-P."/>
        </authorList>
    </citation>
    <scope>NUCLEOTIDE SEQUENCE [LARGE SCALE GENOMIC DNA]</scope>
    <source>
        <strain evidence="2 3">DSM 45886</strain>
    </source>
</reference>
<sequence length="135" mass="14661">MSSPAGTLVISLPIADRRQAMVFYRDAFGFEPIGRLAEDGVPEPLQYRLNDRTLLMLIPTGGFGWVLGDREVAPAGVSECILSTTVATDREVTEVIERVRRCGGVVVTEPSPQPWGYSGVCADLDGHVWQVIAES</sequence>
<proteinExistence type="predicted"/>
<dbReference type="EMBL" id="JACHJW010000001">
    <property type="protein sequence ID" value="MBB4961993.1"/>
    <property type="molecule type" value="Genomic_DNA"/>
</dbReference>
<feature type="domain" description="VOC" evidence="1">
    <location>
        <begin position="6"/>
        <end position="134"/>
    </location>
</feature>
<organism evidence="2 3">
    <name type="scientific">Micromonospora polyrhachis</name>
    <dbReference type="NCBI Taxonomy" id="1282883"/>
    <lineage>
        <taxon>Bacteria</taxon>
        <taxon>Bacillati</taxon>
        <taxon>Actinomycetota</taxon>
        <taxon>Actinomycetes</taxon>
        <taxon>Micromonosporales</taxon>
        <taxon>Micromonosporaceae</taxon>
        <taxon>Micromonospora</taxon>
    </lineage>
</organism>
<dbReference type="PANTHER" id="PTHR36503">
    <property type="entry name" value="BLR2520 PROTEIN"/>
    <property type="match status" value="1"/>
</dbReference>
<evidence type="ECO:0000313" key="3">
    <source>
        <dbReference type="Proteomes" id="UP000578819"/>
    </source>
</evidence>
<accession>A0A7W7SW16</accession>
<dbReference type="Pfam" id="PF00903">
    <property type="entry name" value="Glyoxalase"/>
    <property type="match status" value="1"/>
</dbReference>
<dbReference type="Proteomes" id="UP000578819">
    <property type="component" value="Unassembled WGS sequence"/>
</dbReference>